<organism evidence="1 2">
    <name type="scientific">Celeribacter baekdonensis</name>
    <dbReference type="NCBI Taxonomy" id="875171"/>
    <lineage>
        <taxon>Bacteria</taxon>
        <taxon>Pseudomonadati</taxon>
        <taxon>Pseudomonadota</taxon>
        <taxon>Alphaproteobacteria</taxon>
        <taxon>Rhodobacterales</taxon>
        <taxon>Roseobacteraceae</taxon>
        <taxon>Celeribacter</taxon>
    </lineage>
</organism>
<protein>
    <submittedName>
        <fullName evidence="1">Uncharacterized protein</fullName>
    </submittedName>
</protein>
<accession>A0A1G7SKN0</accession>
<dbReference type="OrthoDB" id="6057093at2"/>
<evidence type="ECO:0000313" key="2">
    <source>
        <dbReference type="Proteomes" id="UP000182284"/>
    </source>
</evidence>
<name>A0A1G7SKN0_9RHOB</name>
<reference evidence="1 2" key="1">
    <citation type="submission" date="2016-10" db="EMBL/GenBank/DDBJ databases">
        <authorList>
            <person name="de Groot N.N."/>
        </authorList>
    </citation>
    <scope>NUCLEOTIDE SEQUENCE [LARGE SCALE GENOMIC DNA]</scope>
    <source>
        <strain evidence="1 2">DSM 27375</strain>
    </source>
</reference>
<sequence length="324" mass="35444">MHKTDPTGGTLPFECAPPELSYPGLSPQLLARVKQLWAAKGLDFDRHWRDGVRSLPGFRALPRVENAPNSAEVDLVFLFDQCILWVRALHAGTSCGSSHHIEGLTPAQWHGLAALSARLTEQLSALRLLALTDLPMPAMQIARSISEDVDMALVLLIRPKLAQRFADCQSVEEANEFWRRHIAGGRVFRTISEKLYTVGIDHSADTDYAKWRKTVLTTLGAAVHSNALNTHVPTRQHDNVLVNDDSLHFATFRIHELCAFAQLVEPDLTKILDVAGATAANTSSSTNPLAQLAGPLNSILVSQIQRLTAPGTTPTGVRQASKLH</sequence>
<dbReference type="EMBL" id="FNBL01000014">
    <property type="protein sequence ID" value="SDG23563.1"/>
    <property type="molecule type" value="Genomic_DNA"/>
</dbReference>
<proteinExistence type="predicted"/>
<evidence type="ECO:0000313" key="1">
    <source>
        <dbReference type="EMBL" id="SDG23563.1"/>
    </source>
</evidence>
<dbReference type="Proteomes" id="UP000182284">
    <property type="component" value="Unassembled WGS sequence"/>
</dbReference>
<gene>
    <name evidence="1" type="ORF">SAMN04488117_11480</name>
</gene>
<dbReference type="AlphaFoldDB" id="A0A1G7SKN0"/>
<dbReference type="RefSeq" id="WP_074646609.1">
    <property type="nucleotide sequence ID" value="NZ_FNBL01000014.1"/>
</dbReference>